<evidence type="ECO:0000256" key="12">
    <source>
        <dbReference type="ARBA" id="ARBA00048305"/>
    </source>
</evidence>
<keyword evidence="6" id="KW-0285">Flavoprotein</keyword>
<protein>
    <recommendedName>
        <fullName evidence="5">L-aspartate oxidase</fullName>
        <ecNumber evidence="4">1.4.3.16</ecNumber>
    </recommendedName>
    <alternativeName>
        <fullName evidence="11">Quinolinate synthase B</fullName>
    </alternativeName>
</protein>
<comment type="catalytic activity">
    <reaction evidence="12">
        <text>L-aspartate + O2 = iminosuccinate + H2O2</text>
        <dbReference type="Rhea" id="RHEA:25876"/>
        <dbReference type="ChEBI" id="CHEBI:15379"/>
        <dbReference type="ChEBI" id="CHEBI:16240"/>
        <dbReference type="ChEBI" id="CHEBI:29991"/>
        <dbReference type="ChEBI" id="CHEBI:77875"/>
        <dbReference type="EC" id="1.4.3.16"/>
    </reaction>
    <physiologicalReaction direction="left-to-right" evidence="12">
        <dbReference type="Rhea" id="RHEA:25877"/>
    </physiologicalReaction>
</comment>
<evidence type="ECO:0000256" key="1">
    <source>
        <dbReference type="ARBA" id="ARBA00001974"/>
    </source>
</evidence>
<dbReference type="Gene3D" id="3.90.700.10">
    <property type="entry name" value="Succinate dehydrogenase/fumarate reductase flavoprotein, catalytic domain"/>
    <property type="match status" value="1"/>
</dbReference>
<comment type="pathway">
    <text evidence="2">Cofactor biosynthesis; NAD(+) biosynthesis; iminoaspartate from L-aspartate (oxidase route): step 1/1.</text>
</comment>
<organism evidence="16 17">
    <name type="scientific">Gryllotalpicola koreensis</name>
    <dbReference type="NCBI Taxonomy" id="993086"/>
    <lineage>
        <taxon>Bacteria</taxon>
        <taxon>Bacillati</taxon>
        <taxon>Actinomycetota</taxon>
        <taxon>Actinomycetes</taxon>
        <taxon>Micrococcales</taxon>
        <taxon>Microbacteriaceae</taxon>
        <taxon>Gryllotalpicola</taxon>
    </lineage>
</organism>
<dbReference type="InterPro" id="IPR003953">
    <property type="entry name" value="FAD-dep_OxRdtase_2_FAD-bd"/>
</dbReference>
<accession>A0ABP7ZUP3</accession>
<dbReference type="PANTHER" id="PTHR42716">
    <property type="entry name" value="L-ASPARTATE OXIDASE"/>
    <property type="match status" value="1"/>
</dbReference>
<comment type="caution">
    <text evidence="16">The sequence shown here is derived from an EMBL/GenBank/DDBJ whole genome shotgun (WGS) entry which is preliminary data.</text>
</comment>
<keyword evidence="8" id="KW-0274">FAD</keyword>
<comment type="function">
    <text evidence="10">Catalyzes the oxidation of L-aspartate to iminoaspartate, the first step in the de novo biosynthesis of NAD(+).</text>
</comment>
<dbReference type="Proteomes" id="UP001501079">
    <property type="component" value="Unassembled WGS sequence"/>
</dbReference>
<evidence type="ECO:0000256" key="5">
    <source>
        <dbReference type="ARBA" id="ARBA00021901"/>
    </source>
</evidence>
<evidence type="ECO:0000256" key="11">
    <source>
        <dbReference type="ARBA" id="ARBA00030386"/>
    </source>
</evidence>
<keyword evidence="7" id="KW-0662">Pyridine nucleotide biosynthesis</keyword>
<evidence type="ECO:0000256" key="10">
    <source>
        <dbReference type="ARBA" id="ARBA00029426"/>
    </source>
</evidence>
<comment type="similarity">
    <text evidence="3">Belongs to the FAD-dependent oxidoreductase 2 family. NadB subfamily.</text>
</comment>
<dbReference type="InterPro" id="IPR037099">
    <property type="entry name" value="Fum_R/Succ_DH_flav-like_C_sf"/>
</dbReference>
<dbReference type="EMBL" id="BAABBW010000001">
    <property type="protein sequence ID" value="GAA4170881.1"/>
    <property type="molecule type" value="Genomic_DNA"/>
</dbReference>
<evidence type="ECO:0000256" key="8">
    <source>
        <dbReference type="ARBA" id="ARBA00022827"/>
    </source>
</evidence>
<keyword evidence="17" id="KW-1185">Reference proteome</keyword>
<evidence type="ECO:0000256" key="7">
    <source>
        <dbReference type="ARBA" id="ARBA00022642"/>
    </source>
</evidence>
<dbReference type="InterPro" id="IPR005288">
    <property type="entry name" value="NadB"/>
</dbReference>
<dbReference type="Pfam" id="PF00890">
    <property type="entry name" value="FAD_binding_2"/>
    <property type="match status" value="1"/>
</dbReference>
<evidence type="ECO:0000256" key="13">
    <source>
        <dbReference type="SAM" id="MobiDB-lite"/>
    </source>
</evidence>
<dbReference type="PANTHER" id="PTHR42716:SF2">
    <property type="entry name" value="L-ASPARTATE OXIDASE, CHLOROPLASTIC"/>
    <property type="match status" value="1"/>
</dbReference>
<feature type="domain" description="Fumarate reductase/succinate dehydrogenase flavoprotein-like C-terminal" evidence="15">
    <location>
        <begin position="490"/>
        <end position="523"/>
    </location>
</feature>
<feature type="region of interest" description="Disordered" evidence="13">
    <location>
        <begin position="421"/>
        <end position="451"/>
    </location>
</feature>
<dbReference type="InterPro" id="IPR027477">
    <property type="entry name" value="Succ_DH/fumarate_Rdtase_cat_sf"/>
</dbReference>
<gene>
    <name evidence="16" type="primary">nadB</name>
    <name evidence="16" type="ORF">GCM10022287_09460</name>
</gene>
<evidence type="ECO:0000313" key="17">
    <source>
        <dbReference type="Proteomes" id="UP001501079"/>
    </source>
</evidence>
<evidence type="ECO:0000256" key="2">
    <source>
        <dbReference type="ARBA" id="ARBA00004950"/>
    </source>
</evidence>
<comment type="cofactor">
    <cofactor evidence="1">
        <name>FAD</name>
        <dbReference type="ChEBI" id="CHEBI:57692"/>
    </cofactor>
</comment>
<dbReference type="InterPro" id="IPR036188">
    <property type="entry name" value="FAD/NAD-bd_sf"/>
</dbReference>
<dbReference type="PRINTS" id="PR00368">
    <property type="entry name" value="FADPNR"/>
</dbReference>
<dbReference type="EC" id="1.4.3.16" evidence="4"/>
<dbReference type="RefSeq" id="WP_344752123.1">
    <property type="nucleotide sequence ID" value="NZ_BAABBW010000001.1"/>
</dbReference>
<evidence type="ECO:0000256" key="6">
    <source>
        <dbReference type="ARBA" id="ARBA00022630"/>
    </source>
</evidence>
<name>A0ABP7ZUP3_9MICO</name>
<feature type="domain" description="FAD-dependent oxidoreductase 2 FAD-binding" evidence="14">
    <location>
        <begin position="3"/>
        <end position="396"/>
    </location>
</feature>
<evidence type="ECO:0000313" key="16">
    <source>
        <dbReference type="EMBL" id="GAA4170881.1"/>
    </source>
</evidence>
<evidence type="ECO:0000256" key="3">
    <source>
        <dbReference type="ARBA" id="ARBA00008562"/>
    </source>
</evidence>
<dbReference type="Pfam" id="PF02910">
    <property type="entry name" value="Succ_DH_flav_C"/>
    <property type="match status" value="1"/>
</dbReference>
<dbReference type="SUPFAM" id="SSF56425">
    <property type="entry name" value="Succinate dehydrogenase/fumarate reductase flavoprotein, catalytic domain"/>
    <property type="match status" value="1"/>
</dbReference>
<evidence type="ECO:0000259" key="14">
    <source>
        <dbReference type="Pfam" id="PF00890"/>
    </source>
</evidence>
<proteinExistence type="inferred from homology"/>
<dbReference type="SUPFAM" id="SSF51905">
    <property type="entry name" value="FAD/NAD(P)-binding domain"/>
    <property type="match status" value="1"/>
</dbReference>
<evidence type="ECO:0000256" key="9">
    <source>
        <dbReference type="ARBA" id="ARBA00023002"/>
    </source>
</evidence>
<dbReference type="PRINTS" id="PR00411">
    <property type="entry name" value="PNDRDTASEI"/>
</dbReference>
<dbReference type="InterPro" id="IPR015939">
    <property type="entry name" value="Fum_Rdtase/Succ_DH_flav-like_C"/>
</dbReference>
<evidence type="ECO:0000259" key="15">
    <source>
        <dbReference type="Pfam" id="PF02910"/>
    </source>
</evidence>
<dbReference type="Gene3D" id="3.50.50.60">
    <property type="entry name" value="FAD/NAD(P)-binding domain"/>
    <property type="match status" value="1"/>
</dbReference>
<evidence type="ECO:0000256" key="4">
    <source>
        <dbReference type="ARBA" id="ARBA00012173"/>
    </source>
</evidence>
<reference evidence="17" key="1">
    <citation type="journal article" date="2019" name="Int. J. Syst. Evol. Microbiol.">
        <title>The Global Catalogue of Microorganisms (GCM) 10K type strain sequencing project: providing services to taxonomists for standard genome sequencing and annotation.</title>
        <authorList>
            <consortium name="The Broad Institute Genomics Platform"/>
            <consortium name="The Broad Institute Genome Sequencing Center for Infectious Disease"/>
            <person name="Wu L."/>
            <person name="Ma J."/>
        </authorList>
    </citation>
    <scope>NUCLEOTIDE SEQUENCE [LARGE SCALE GENOMIC DNA]</scope>
    <source>
        <strain evidence="17">JCM 17591</strain>
    </source>
</reference>
<dbReference type="Gene3D" id="1.20.58.100">
    <property type="entry name" value="Fumarate reductase/succinate dehydrogenase flavoprotein-like, C-terminal domain"/>
    <property type="match status" value="1"/>
</dbReference>
<keyword evidence="9" id="KW-0560">Oxidoreductase</keyword>
<sequence length="542" mass="55641">MRVIVVGSGLGGLLTAIEASDAGAEVLLATKGALAEANTTHAQGGVAAALWSDDSVAAHVADTLAAGAGLCDRSAVEVLCAEGPDRVRELIALGVRFDRDHGGAGAGLARGLEAAHSAPRIVHAGGDATGAEIERALIGAVSERGGLVRQGRTSSGESSSGAAHVLRNSRRVTVREHTALAELVVDDGRVVGVELADGTIEFADAVVLATGGAGQLYAHTTNPAVATGDGVAAAWRAGAELADTEFYQFHPTALAAPGSFLISEAVRGEGAVLRNARGERFMLDIHPDAELAPRDVVARGIAVEMAAQGGRPVVLDATALGASVLARRFPTIDAATRAAGFDWAREPIPVTPAAHYWMGGIATGPSGRTSLPGLWAVGECASTGVHGANRLASNSLLEAAVFAHRAARDLLAASAPDGRVARSAYRDPSSPGRGLDTPPPAATRPPGTEAEGFSRGALQELMWEFAGVQRSGEGLAHAASVLSTWNATDLEDRNLLDLARVVVDAALAREESRGAHYRTDFPSPRPELARRRLTSREGAPAC</sequence>
<dbReference type="SUPFAM" id="SSF46977">
    <property type="entry name" value="Succinate dehydrogenase/fumarate reductase flavoprotein C-terminal domain"/>
    <property type="match status" value="1"/>
</dbReference>